<reference evidence="1" key="1">
    <citation type="journal article" date="2021" name="PeerJ">
        <title>Extensive microbial diversity within the chicken gut microbiome revealed by metagenomics and culture.</title>
        <authorList>
            <person name="Gilroy R."/>
            <person name="Ravi A."/>
            <person name="Getino M."/>
            <person name="Pursley I."/>
            <person name="Horton D.L."/>
            <person name="Alikhan N.F."/>
            <person name="Baker D."/>
            <person name="Gharbi K."/>
            <person name="Hall N."/>
            <person name="Watson M."/>
            <person name="Adriaenssens E.M."/>
            <person name="Foster-Nyarko E."/>
            <person name="Jarju S."/>
            <person name="Secka A."/>
            <person name="Antonio M."/>
            <person name="Oren A."/>
            <person name="Chaudhuri R.R."/>
            <person name="La Ragione R."/>
            <person name="Hildebrand F."/>
            <person name="Pallen M.J."/>
        </authorList>
    </citation>
    <scope>NUCLEOTIDE SEQUENCE</scope>
    <source>
        <strain evidence="1">Gambia11-129</strain>
    </source>
</reference>
<protein>
    <submittedName>
        <fullName evidence="1">Type II toxin-antitoxin system MqsA family antitoxin</fullName>
    </submittedName>
</protein>
<reference evidence="1" key="2">
    <citation type="submission" date="2021-04" db="EMBL/GenBank/DDBJ databases">
        <authorList>
            <person name="Gilroy R."/>
        </authorList>
    </citation>
    <scope>NUCLEOTIDE SEQUENCE</scope>
    <source>
        <strain evidence="1">Gambia11-129</strain>
    </source>
</reference>
<dbReference type="InterPro" id="IPR022453">
    <property type="entry name" value="Znf_MqsA-type"/>
</dbReference>
<dbReference type="CDD" id="cd12870">
    <property type="entry name" value="MqsA"/>
    <property type="match status" value="1"/>
</dbReference>
<organism evidence="1 2">
    <name type="scientific">Candidatus Ornithospirochaeta avicola</name>
    <dbReference type="NCBI Taxonomy" id="2840896"/>
    <lineage>
        <taxon>Bacteria</taxon>
        <taxon>Pseudomonadati</taxon>
        <taxon>Spirochaetota</taxon>
        <taxon>Spirochaetia</taxon>
        <taxon>Spirochaetales</taxon>
        <taxon>Spirochaetaceae</taxon>
        <taxon>Spirochaetaceae incertae sedis</taxon>
        <taxon>Candidatus Ornithospirochaeta</taxon>
    </lineage>
</organism>
<dbReference type="InterPro" id="IPR022451">
    <property type="entry name" value="CHP03829_YokU"/>
</dbReference>
<dbReference type="EMBL" id="DXHU01000006">
    <property type="protein sequence ID" value="HIV98561.1"/>
    <property type="molecule type" value="Genomic_DNA"/>
</dbReference>
<sequence length="74" mass="8518">MCSYCRGKELKESTTTYVAVLDEYTIIIKNVPCLECAQCGEKYYTDEVMQNIERIVTKAKELNSEFFVAEYKAA</sequence>
<dbReference type="Gene3D" id="3.10.20.860">
    <property type="match status" value="1"/>
</dbReference>
<dbReference type="Pfam" id="PF14122">
    <property type="entry name" value="YokU"/>
    <property type="match status" value="1"/>
</dbReference>
<gene>
    <name evidence="1" type="ORF">IAB12_02125</name>
</gene>
<dbReference type="AlphaFoldDB" id="A0A9D1PTY6"/>
<proteinExistence type="predicted"/>
<name>A0A9D1PTY6_9SPIO</name>
<comment type="caution">
    <text evidence="1">The sequence shown here is derived from an EMBL/GenBank/DDBJ whole genome shotgun (WGS) entry which is preliminary data.</text>
</comment>
<evidence type="ECO:0000313" key="1">
    <source>
        <dbReference type="EMBL" id="HIV98561.1"/>
    </source>
</evidence>
<dbReference type="Proteomes" id="UP000823936">
    <property type="component" value="Unassembled WGS sequence"/>
</dbReference>
<dbReference type="NCBIfam" id="TIGR03831">
    <property type="entry name" value="YgiT_finger"/>
    <property type="match status" value="1"/>
</dbReference>
<evidence type="ECO:0000313" key="2">
    <source>
        <dbReference type="Proteomes" id="UP000823936"/>
    </source>
</evidence>
<accession>A0A9D1PTY6</accession>